<dbReference type="RefSeq" id="XP_020115836.1">
    <property type="nucleotide sequence ID" value="XM_020263962.1"/>
</dbReference>
<evidence type="ECO:0000256" key="1">
    <source>
        <dbReference type="SAM" id="MobiDB-lite"/>
    </source>
</evidence>
<dbReference type="GeneID" id="31008825"/>
<organism evidence="2 3">
    <name type="scientific">Talaromyces atroroseus</name>
    <dbReference type="NCBI Taxonomy" id="1441469"/>
    <lineage>
        <taxon>Eukaryota</taxon>
        <taxon>Fungi</taxon>
        <taxon>Dikarya</taxon>
        <taxon>Ascomycota</taxon>
        <taxon>Pezizomycotina</taxon>
        <taxon>Eurotiomycetes</taxon>
        <taxon>Eurotiomycetidae</taxon>
        <taxon>Eurotiales</taxon>
        <taxon>Trichocomaceae</taxon>
        <taxon>Talaromyces</taxon>
        <taxon>Talaromyces sect. Trachyspermi</taxon>
    </lineage>
</organism>
<evidence type="ECO:0000313" key="3">
    <source>
        <dbReference type="Proteomes" id="UP000214365"/>
    </source>
</evidence>
<gene>
    <name evidence="2" type="ORF">UA08_09069</name>
</gene>
<accession>A0A1Q5Q791</accession>
<comment type="caution">
    <text evidence="2">The sequence shown here is derived from an EMBL/GenBank/DDBJ whole genome shotgun (WGS) entry which is preliminary data.</text>
</comment>
<feature type="region of interest" description="Disordered" evidence="1">
    <location>
        <begin position="1"/>
        <end position="25"/>
    </location>
</feature>
<sequence>MSLPHQYGPGRPQLEVDTDEPSSPKDPFFIMLRQFVPATPETENDHNWSKCPLNAASETPASKNIEIAFAFPFTAA</sequence>
<keyword evidence="3" id="KW-1185">Reference proteome</keyword>
<evidence type="ECO:0000313" key="2">
    <source>
        <dbReference type="EMBL" id="OKL55715.1"/>
    </source>
</evidence>
<proteinExistence type="predicted"/>
<protein>
    <submittedName>
        <fullName evidence="2">Uncharacterized protein</fullName>
    </submittedName>
</protein>
<dbReference type="Proteomes" id="UP000214365">
    <property type="component" value="Unassembled WGS sequence"/>
</dbReference>
<dbReference type="AlphaFoldDB" id="A0A1Q5Q791"/>
<dbReference type="EMBL" id="LFMY01000018">
    <property type="protein sequence ID" value="OKL55715.1"/>
    <property type="molecule type" value="Genomic_DNA"/>
</dbReference>
<name>A0A1Q5Q791_TALAT</name>
<reference evidence="2 3" key="1">
    <citation type="submission" date="2015-06" db="EMBL/GenBank/DDBJ databases">
        <title>Talaromyces atroroseus IBT 11181 draft genome.</title>
        <authorList>
            <person name="Rasmussen K.B."/>
            <person name="Rasmussen S."/>
            <person name="Petersen B."/>
            <person name="Sicheritz-Ponten T."/>
            <person name="Mortensen U.H."/>
            <person name="Thrane U."/>
        </authorList>
    </citation>
    <scope>NUCLEOTIDE SEQUENCE [LARGE SCALE GENOMIC DNA]</scope>
    <source>
        <strain evidence="2 3">IBT 11181</strain>
    </source>
</reference>